<dbReference type="AlphaFoldDB" id="A0A3A9K8D3"/>
<sequence length="316" mass="37926">MAQLLKLADYVSRYEIDIYRYPSRYVRLKKERWQRVQREWAVQKNISIDRPFWESNEEEEKTFFQKSWNKLRRKAKMELDDEIELPSEQEMPHETKDQMKASFLEELFKFQINWVSSTVSERSAVKRSYYYDSLLEFLVKKLPDSFFILYEPVFFLKKATVDLDVIILTPSEIWLIKPLLGNENTIFQFDSDRFWSKKDGKRESKFLHPIISLNRMRTVIESILKEKNLSMPMKQVIVAKNSYIDIPQHNQRAKLIDKRNFHEFHEQLLRNKSPIKHTQLKIADALLAKCMTNSSSRLISESENAETIDTFDEYKE</sequence>
<evidence type="ECO:0008006" key="3">
    <source>
        <dbReference type="Google" id="ProtNLM"/>
    </source>
</evidence>
<dbReference type="EMBL" id="PDOE01000005">
    <property type="protein sequence ID" value="RKL66782.1"/>
    <property type="molecule type" value="Genomic_DNA"/>
</dbReference>
<organism evidence="1 2">
    <name type="scientific">Salipaludibacillus neizhouensis</name>
    <dbReference type="NCBI Taxonomy" id="885475"/>
    <lineage>
        <taxon>Bacteria</taxon>
        <taxon>Bacillati</taxon>
        <taxon>Bacillota</taxon>
        <taxon>Bacilli</taxon>
        <taxon>Bacillales</taxon>
        <taxon>Bacillaceae</taxon>
    </lineage>
</organism>
<name>A0A3A9K8D3_9BACI</name>
<reference evidence="1 2" key="1">
    <citation type="submission" date="2017-10" db="EMBL/GenBank/DDBJ databases">
        <title>Bacillus sp. nov., a halophilic bacterium isolated from a Keqin Lake.</title>
        <authorList>
            <person name="Wang H."/>
        </authorList>
    </citation>
    <scope>NUCLEOTIDE SEQUENCE [LARGE SCALE GENOMIC DNA]</scope>
    <source>
        <strain evidence="1 2">KCTC 13187</strain>
    </source>
</reference>
<protein>
    <recommendedName>
        <fullName evidence="3">NERD domain-containing protein</fullName>
    </recommendedName>
</protein>
<accession>A0A3A9K8D3</accession>
<comment type="caution">
    <text evidence="1">The sequence shown here is derived from an EMBL/GenBank/DDBJ whole genome shotgun (WGS) entry which is preliminary data.</text>
</comment>
<proteinExistence type="predicted"/>
<keyword evidence="2" id="KW-1185">Reference proteome</keyword>
<evidence type="ECO:0000313" key="2">
    <source>
        <dbReference type="Proteomes" id="UP000281498"/>
    </source>
</evidence>
<dbReference type="Proteomes" id="UP000281498">
    <property type="component" value="Unassembled WGS sequence"/>
</dbReference>
<dbReference type="OrthoDB" id="2433183at2"/>
<evidence type="ECO:0000313" key="1">
    <source>
        <dbReference type="EMBL" id="RKL66782.1"/>
    </source>
</evidence>
<gene>
    <name evidence="1" type="ORF">CR203_13155</name>
</gene>
<dbReference type="RefSeq" id="WP_110934798.1">
    <property type="nucleotide sequence ID" value="NZ_KZ614146.1"/>
</dbReference>